<reference evidence="1" key="1">
    <citation type="submission" date="2020-04" db="EMBL/GenBank/DDBJ databases">
        <title>Draft genome resource of the tomato pathogen Pseudocercospora fuligena.</title>
        <authorList>
            <person name="Zaccaron A."/>
        </authorList>
    </citation>
    <scope>NUCLEOTIDE SEQUENCE</scope>
    <source>
        <strain evidence="1">PF001</strain>
    </source>
</reference>
<dbReference type="AlphaFoldDB" id="A0A8H6RU32"/>
<evidence type="ECO:0000313" key="1">
    <source>
        <dbReference type="EMBL" id="KAF7198421.1"/>
    </source>
</evidence>
<accession>A0A8H6RU32</accession>
<organism evidence="1 2">
    <name type="scientific">Pseudocercospora fuligena</name>
    <dbReference type="NCBI Taxonomy" id="685502"/>
    <lineage>
        <taxon>Eukaryota</taxon>
        <taxon>Fungi</taxon>
        <taxon>Dikarya</taxon>
        <taxon>Ascomycota</taxon>
        <taxon>Pezizomycotina</taxon>
        <taxon>Dothideomycetes</taxon>
        <taxon>Dothideomycetidae</taxon>
        <taxon>Mycosphaerellales</taxon>
        <taxon>Mycosphaerellaceae</taxon>
        <taxon>Pseudocercospora</taxon>
    </lineage>
</organism>
<comment type="caution">
    <text evidence="1">The sequence shown here is derived from an EMBL/GenBank/DDBJ whole genome shotgun (WGS) entry which is preliminary data.</text>
</comment>
<name>A0A8H6RU32_9PEZI</name>
<protein>
    <submittedName>
        <fullName evidence="1">Uncharacterized protein</fullName>
    </submittedName>
</protein>
<dbReference type="EMBL" id="JABCIY010000001">
    <property type="protein sequence ID" value="KAF7198421.1"/>
    <property type="molecule type" value="Genomic_DNA"/>
</dbReference>
<keyword evidence="2" id="KW-1185">Reference proteome</keyword>
<gene>
    <name evidence="1" type="ORF">HII31_00160</name>
</gene>
<sequence length="80" mass="9050">MEARNATQHVKKHEELLQDVLNGDTSFLKAKANATTATAVKHEHVFRDISNVLALTRTCKQIHNECSTLAYELNRIKFVS</sequence>
<dbReference type="Proteomes" id="UP000660729">
    <property type="component" value="Unassembled WGS sequence"/>
</dbReference>
<proteinExistence type="predicted"/>
<evidence type="ECO:0000313" key="2">
    <source>
        <dbReference type="Proteomes" id="UP000660729"/>
    </source>
</evidence>